<feature type="domain" description="Nudix hydrolase" evidence="2">
    <location>
        <begin position="1"/>
        <end position="137"/>
    </location>
</feature>
<dbReference type="Proteomes" id="UP000228508">
    <property type="component" value="Unassembled WGS sequence"/>
</dbReference>
<feature type="non-terminal residue" evidence="3">
    <location>
        <position position="1"/>
    </location>
</feature>
<dbReference type="Gene3D" id="3.90.79.10">
    <property type="entry name" value="Nucleoside Triphosphate Pyrophosphohydrolase"/>
    <property type="match status" value="1"/>
</dbReference>
<dbReference type="PROSITE" id="PS51462">
    <property type="entry name" value="NUDIX"/>
    <property type="match status" value="1"/>
</dbReference>
<dbReference type="InterPro" id="IPR000086">
    <property type="entry name" value="NUDIX_hydrolase_dom"/>
</dbReference>
<comment type="caution">
    <text evidence="3">The sequence shown here is derived from an EMBL/GenBank/DDBJ whole genome shotgun (WGS) entry which is preliminary data.</text>
</comment>
<name>A0A2H0TKW1_9BACT</name>
<accession>A0A2H0TKW1</accession>
<dbReference type="GO" id="GO:0006167">
    <property type="term" value="P:AMP biosynthetic process"/>
    <property type="evidence" value="ECO:0007669"/>
    <property type="project" value="TreeGrafter"/>
</dbReference>
<reference evidence="4" key="1">
    <citation type="submission" date="2017-09" db="EMBL/GenBank/DDBJ databases">
        <title>Depth-based differentiation of microbial function through sediment-hosted aquifers and enrichment of novel symbionts in the deep terrestrial subsurface.</title>
        <authorList>
            <person name="Probst A.J."/>
            <person name="Ladd B."/>
            <person name="Jarett J.K."/>
            <person name="Geller-Mcgrath D.E."/>
            <person name="Sieber C.M.K."/>
            <person name="Emerson J.B."/>
            <person name="Anantharaman K."/>
            <person name="Thomas B.C."/>
            <person name="Malmstrom R."/>
            <person name="Stieglmeier M."/>
            <person name="Klingl A."/>
            <person name="Woyke T."/>
            <person name="Ryan C.M."/>
            <person name="Banfield J.F."/>
        </authorList>
    </citation>
    <scope>NUCLEOTIDE SEQUENCE [LARGE SCALE GENOMIC DNA]</scope>
</reference>
<gene>
    <name evidence="3" type="ORF">COV26_02095</name>
</gene>
<evidence type="ECO:0000259" key="2">
    <source>
        <dbReference type="PROSITE" id="PS51462"/>
    </source>
</evidence>
<dbReference type="InterPro" id="IPR051325">
    <property type="entry name" value="Nudix_hydrolase_domain"/>
</dbReference>
<dbReference type="GO" id="GO:0006754">
    <property type="term" value="P:ATP biosynthetic process"/>
    <property type="evidence" value="ECO:0007669"/>
    <property type="project" value="TreeGrafter"/>
</dbReference>
<keyword evidence="1" id="KW-0378">Hydrolase</keyword>
<organism evidence="3 4">
    <name type="scientific">Candidatus Nealsonbacteria bacterium CG10_big_fil_rev_8_21_14_0_10_36_23</name>
    <dbReference type="NCBI Taxonomy" id="1974709"/>
    <lineage>
        <taxon>Bacteria</taxon>
        <taxon>Candidatus Nealsoniibacteriota</taxon>
    </lineage>
</organism>
<dbReference type="AlphaFoldDB" id="A0A2H0TKW1"/>
<dbReference type="GO" id="GO:0004081">
    <property type="term" value="F:bis(5'-nucleosyl)-tetraphosphatase (asymmetrical) activity"/>
    <property type="evidence" value="ECO:0007669"/>
    <property type="project" value="TreeGrafter"/>
</dbReference>
<evidence type="ECO:0000313" key="3">
    <source>
        <dbReference type="EMBL" id="PIR72795.1"/>
    </source>
</evidence>
<proteinExistence type="predicted"/>
<evidence type="ECO:0000313" key="4">
    <source>
        <dbReference type="Proteomes" id="UP000228508"/>
    </source>
</evidence>
<dbReference type="InterPro" id="IPR015797">
    <property type="entry name" value="NUDIX_hydrolase-like_dom_sf"/>
</dbReference>
<dbReference type="PANTHER" id="PTHR21340">
    <property type="entry name" value="DIADENOSINE 5,5-P1,P4-TETRAPHOSPHATE PYROPHOSPHOHYDROLASE MUTT"/>
    <property type="match status" value="1"/>
</dbReference>
<evidence type="ECO:0000256" key="1">
    <source>
        <dbReference type="ARBA" id="ARBA00022801"/>
    </source>
</evidence>
<dbReference type="Pfam" id="PF00293">
    <property type="entry name" value="NUDIX"/>
    <property type="match status" value="1"/>
</dbReference>
<sequence length="147" mass="17330">KTKEGVKFLLLYHGGGYWNFPKGKIEAEPRTETDSLVRGKEKSFDAALRETREETGLSKIDLKLNKNFKTYEKFVFWRGRGALKVKVFKIVIFYLAETKKSWIKISYEHDGYAWFTYKEAINILKHKDSQRVLMQANEFLNKTKKPL</sequence>
<protein>
    <recommendedName>
        <fullName evidence="2">Nudix hydrolase domain-containing protein</fullName>
    </recommendedName>
</protein>
<dbReference type="PANTHER" id="PTHR21340:SF0">
    <property type="entry name" value="BIS(5'-NUCLEOSYL)-TETRAPHOSPHATASE [ASYMMETRICAL]"/>
    <property type="match status" value="1"/>
</dbReference>
<dbReference type="EMBL" id="PFCH01000036">
    <property type="protein sequence ID" value="PIR72795.1"/>
    <property type="molecule type" value="Genomic_DNA"/>
</dbReference>
<dbReference type="SUPFAM" id="SSF55811">
    <property type="entry name" value="Nudix"/>
    <property type="match status" value="1"/>
</dbReference>